<evidence type="ECO:0000313" key="2">
    <source>
        <dbReference type="EMBL" id="CAL4085314.1"/>
    </source>
</evidence>
<name>A0AAV2QKC8_MEGNR</name>
<feature type="compositionally biased region" description="Basic residues" evidence="1">
    <location>
        <begin position="101"/>
        <end position="110"/>
    </location>
</feature>
<protein>
    <submittedName>
        <fullName evidence="2">Uncharacterized protein</fullName>
    </submittedName>
</protein>
<accession>A0AAV2QKC8</accession>
<comment type="caution">
    <text evidence="2">The sequence shown here is derived from an EMBL/GenBank/DDBJ whole genome shotgun (WGS) entry which is preliminary data.</text>
</comment>
<keyword evidence="3" id="KW-1185">Reference proteome</keyword>
<sequence length="110" mass="12869">MSIYETPPETPPRNRSSQQKNDPKEDFLKMLSDMKEEIPSENPRYKTLILERIQDIERIAGKDEKEEELTQSGLPFSLHNIFLMGLVNNKHSPSSAEVANRKKRKRKKLF</sequence>
<evidence type="ECO:0000256" key="1">
    <source>
        <dbReference type="SAM" id="MobiDB-lite"/>
    </source>
</evidence>
<organism evidence="2 3">
    <name type="scientific">Meganyctiphanes norvegica</name>
    <name type="common">Northern krill</name>
    <name type="synonym">Thysanopoda norvegica</name>
    <dbReference type="NCBI Taxonomy" id="48144"/>
    <lineage>
        <taxon>Eukaryota</taxon>
        <taxon>Metazoa</taxon>
        <taxon>Ecdysozoa</taxon>
        <taxon>Arthropoda</taxon>
        <taxon>Crustacea</taxon>
        <taxon>Multicrustacea</taxon>
        <taxon>Malacostraca</taxon>
        <taxon>Eumalacostraca</taxon>
        <taxon>Eucarida</taxon>
        <taxon>Euphausiacea</taxon>
        <taxon>Euphausiidae</taxon>
        <taxon>Meganyctiphanes</taxon>
    </lineage>
</organism>
<reference evidence="2 3" key="1">
    <citation type="submission" date="2024-05" db="EMBL/GenBank/DDBJ databases">
        <authorList>
            <person name="Wallberg A."/>
        </authorList>
    </citation>
    <scope>NUCLEOTIDE SEQUENCE [LARGE SCALE GENOMIC DNA]</scope>
</reference>
<feature type="region of interest" description="Disordered" evidence="1">
    <location>
        <begin position="1"/>
        <end position="26"/>
    </location>
</feature>
<dbReference type="AlphaFoldDB" id="A0AAV2QKC8"/>
<feature type="region of interest" description="Disordered" evidence="1">
    <location>
        <begin position="91"/>
        <end position="110"/>
    </location>
</feature>
<evidence type="ECO:0000313" key="3">
    <source>
        <dbReference type="Proteomes" id="UP001497623"/>
    </source>
</evidence>
<gene>
    <name evidence="2" type="ORF">MNOR_LOCUS12645</name>
</gene>
<dbReference type="EMBL" id="CAXKWB010006977">
    <property type="protein sequence ID" value="CAL4085314.1"/>
    <property type="molecule type" value="Genomic_DNA"/>
</dbReference>
<dbReference type="Proteomes" id="UP001497623">
    <property type="component" value="Unassembled WGS sequence"/>
</dbReference>
<proteinExistence type="predicted"/>